<evidence type="ECO:0000313" key="3">
    <source>
        <dbReference type="Proteomes" id="UP001056873"/>
    </source>
</evidence>
<dbReference type="RefSeq" id="WP_234586299.1">
    <property type="nucleotide sequence ID" value="NZ_CAMIPG010000015.1"/>
</dbReference>
<keyword evidence="3" id="KW-1185">Reference proteome</keyword>
<dbReference type="EMBL" id="CP074347">
    <property type="protein sequence ID" value="USV00298.1"/>
    <property type="molecule type" value="Genomic_DNA"/>
</dbReference>
<name>A0ABY5CQ92_9GAMM</name>
<sequence>MNIIFRSFSTMAGIIVAASLLSGAGVAFTTFYAAPKNLSVFVITIIFVLAIVKLFDMAIKFCFPDASKKK</sequence>
<gene>
    <name evidence="2" type="ORF">KFQ06_20085</name>
</gene>
<keyword evidence="1" id="KW-0472">Membrane</keyword>
<evidence type="ECO:0000256" key="1">
    <source>
        <dbReference type="SAM" id="Phobius"/>
    </source>
</evidence>
<dbReference type="GeneID" id="75024337"/>
<feature type="transmembrane region" description="Helical" evidence="1">
    <location>
        <begin position="40"/>
        <end position="63"/>
    </location>
</feature>
<evidence type="ECO:0000313" key="2">
    <source>
        <dbReference type="EMBL" id="USV00298.1"/>
    </source>
</evidence>
<organism evidence="2 3">
    <name type="scientific">Serratia entomophila</name>
    <dbReference type="NCBI Taxonomy" id="42906"/>
    <lineage>
        <taxon>Bacteria</taxon>
        <taxon>Pseudomonadati</taxon>
        <taxon>Pseudomonadota</taxon>
        <taxon>Gammaproteobacteria</taxon>
        <taxon>Enterobacterales</taxon>
        <taxon>Yersiniaceae</taxon>
        <taxon>Serratia</taxon>
    </lineage>
</organism>
<accession>A0ABY5CQ92</accession>
<feature type="transmembrane region" description="Helical" evidence="1">
    <location>
        <begin position="12"/>
        <end position="34"/>
    </location>
</feature>
<dbReference type="Proteomes" id="UP001056873">
    <property type="component" value="Chromosome"/>
</dbReference>
<keyword evidence="1" id="KW-0812">Transmembrane</keyword>
<keyword evidence="1" id="KW-1133">Transmembrane helix</keyword>
<protein>
    <submittedName>
        <fullName evidence="2">Uncharacterized protein</fullName>
    </submittedName>
</protein>
<reference evidence="2" key="1">
    <citation type="journal article" date="2022" name="BMC Genomics">
        <title>Genome sequence of the entomopathogenic Serratia entomophila isolate 626 and characterisation of the species specific itaconate degradation pathway.</title>
        <authorList>
            <person name="Vaughan A.L."/>
            <person name="Altermann E."/>
            <person name="Glare T.R."/>
            <person name="Hurst M.R.H."/>
        </authorList>
    </citation>
    <scope>NUCLEOTIDE SEQUENCE</scope>
    <source>
        <strain evidence="2">626</strain>
    </source>
</reference>
<proteinExistence type="predicted"/>